<dbReference type="Pfam" id="PF09612">
    <property type="entry name" value="HtrL_YibB"/>
    <property type="match status" value="1"/>
</dbReference>
<gene>
    <name evidence="1" type="ORF">CJOHNSTONI_LOCUS1456</name>
</gene>
<dbReference type="Proteomes" id="UP000746747">
    <property type="component" value="Unassembled WGS sequence"/>
</dbReference>
<dbReference type="PANTHER" id="PTHR21579">
    <property type="entry name" value="PROTEIN TINCAR"/>
    <property type="match status" value="1"/>
</dbReference>
<comment type="caution">
    <text evidence="1">The sequence shown here is derived from an EMBL/GenBank/DDBJ whole genome shotgun (WGS) entry which is preliminary data.</text>
</comment>
<dbReference type="OrthoDB" id="411632at2759"/>
<dbReference type="InterPro" id="IPR053291">
    <property type="entry name" value="Ommatidial_diff-associated"/>
</dbReference>
<accession>A0A8J2LY31</accession>
<evidence type="ECO:0000313" key="2">
    <source>
        <dbReference type="Proteomes" id="UP000746747"/>
    </source>
</evidence>
<reference evidence="1" key="1">
    <citation type="submission" date="2021-09" db="EMBL/GenBank/DDBJ databases">
        <authorList>
            <consortium name="Pathogen Informatics"/>
        </authorList>
    </citation>
    <scope>NUCLEOTIDE SEQUENCE</scope>
</reference>
<dbReference type="PANTHER" id="PTHR21579:SF16">
    <property type="entry name" value="HTRL DOMAIN CONTAINING"/>
    <property type="match status" value="1"/>
</dbReference>
<dbReference type="InterPro" id="IPR011735">
    <property type="entry name" value="WlaTC/HtrL_glycosyltransf"/>
</dbReference>
<keyword evidence="2" id="KW-1185">Reference proteome</keyword>
<organism evidence="1 2">
    <name type="scientific">Cercopithifilaria johnstoni</name>
    <dbReference type="NCBI Taxonomy" id="2874296"/>
    <lineage>
        <taxon>Eukaryota</taxon>
        <taxon>Metazoa</taxon>
        <taxon>Ecdysozoa</taxon>
        <taxon>Nematoda</taxon>
        <taxon>Chromadorea</taxon>
        <taxon>Rhabditida</taxon>
        <taxon>Spirurina</taxon>
        <taxon>Spiruromorpha</taxon>
        <taxon>Filarioidea</taxon>
        <taxon>Onchocercidae</taxon>
        <taxon>Cercopithifilaria</taxon>
    </lineage>
</organism>
<evidence type="ECO:0000313" key="1">
    <source>
        <dbReference type="EMBL" id="CAG9531019.1"/>
    </source>
</evidence>
<protein>
    <submittedName>
        <fullName evidence="1">Uncharacterized protein</fullName>
    </submittedName>
</protein>
<name>A0A8J2LY31_9BILA</name>
<proteinExistence type="predicted"/>
<sequence length="505" mass="58146">MISDATMDTPTTLKHRHRHKFNKMLGKYTRMKKPGLERTSKHNSTVTNSIIDSTSNFYVTYQVTNATNNIGSSVRANISNIAFINETTKISFIWNIFAPRASDIFMATTPATTKTTTATTTSTVLSTTRTPRTTTLATTLTTTTTTATVPMATATTTEQQKIISPIVPKILKDVQIKQQTEAMQFLSSSPSIETTINPRFTVSQTTLKMYPEDHIQEILDPLKVAKTFQHTTTTITRVRRSNFTLVTALLDIGRGDWWEYRRPLESYYNFLENLLKLKVNLVIFVDLKSVRHVYTQRKLYRLEHITKIIPITLAELPLYRYVKAAMKVIADEQNDKRWDQQWDRSMSSHPEAKSAKYDILVNSKSYFLYNASKSNPFKSEFFAWLDAGYAHGNQSIFPPSFHWNPTFVRRKISLIKVTPSYDNISRYTLADLYRKNWAVISGGFLGGDIYSLNRFHQLCHQMVVNLIYRKYVDDDQTTLVLLIQQYPSLFNVIHGDWFDAFYLFP</sequence>
<dbReference type="AlphaFoldDB" id="A0A8J2LY31"/>
<dbReference type="EMBL" id="CAKAEH010000445">
    <property type="protein sequence ID" value="CAG9531019.1"/>
    <property type="molecule type" value="Genomic_DNA"/>
</dbReference>